<sequence>MSLNPMIAKQKPNGNIQCLVCNTEIKPKIWTAHVNGKKHRESIDKLRSSAQKRGKESSARSADEPPNKKQKEVSEQGPLTIPSDFFDEEDSTPFRKDESKASIGGHNANLIEGVPAGFFDDKRLDGNVRETRERNAELDAEYERWKEEIGEEQVDQDAKAEEMEAAVQRELELERIDEQMAALKKLNDMEIQKEKRLNQAKERRMKREEQEEESDDDGEDIDIDSLDWRAKNIFS</sequence>
<reference evidence="10 12" key="2">
    <citation type="submission" date="2019-12" db="EMBL/GenBank/DDBJ databases">
        <title>Chromosome-level assembly of the Caenorhabditis remanei genome.</title>
        <authorList>
            <person name="Teterina A.A."/>
            <person name="Willis J.H."/>
            <person name="Phillips P.C."/>
        </authorList>
    </citation>
    <scope>NUCLEOTIDE SEQUENCE [LARGE SCALE GENOMIC DNA]</scope>
    <source>
        <strain evidence="10 12">PX506</strain>
        <tissue evidence="10">Whole organism</tissue>
    </source>
</reference>
<dbReference type="GO" id="GO:0033314">
    <property type="term" value="P:mitotic DNA replication checkpoint signaling"/>
    <property type="evidence" value="ECO:0007669"/>
    <property type="project" value="TreeGrafter"/>
</dbReference>
<evidence type="ECO:0000256" key="6">
    <source>
        <dbReference type="ARBA" id="ARBA00023242"/>
    </source>
</evidence>
<dbReference type="FunCoup" id="E3MCU3">
    <property type="interactions" value="590"/>
</dbReference>
<dbReference type="GO" id="GO:0005681">
    <property type="term" value="C:spliceosomal complex"/>
    <property type="evidence" value="ECO:0007669"/>
    <property type="project" value="InterPro"/>
</dbReference>
<dbReference type="InParanoid" id="E3MCU3"/>
<dbReference type="SMART" id="SM00451">
    <property type="entry name" value="ZnF_U1"/>
    <property type="match status" value="1"/>
</dbReference>
<evidence type="ECO:0000256" key="2">
    <source>
        <dbReference type="ARBA" id="ARBA00022473"/>
    </source>
</evidence>
<evidence type="ECO:0000256" key="7">
    <source>
        <dbReference type="SAM" id="MobiDB-lite"/>
    </source>
</evidence>
<dbReference type="EMBL" id="WUAV01000003">
    <property type="protein sequence ID" value="KAF1761792.1"/>
    <property type="molecule type" value="Genomic_DNA"/>
</dbReference>
<dbReference type="EMBL" id="DS268435">
    <property type="protein sequence ID" value="EFO98644.1"/>
    <property type="molecule type" value="Genomic_DNA"/>
</dbReference>
<dbReference type="AlphaFoldDB" id="E3MCU3"/>
<feature type="compositionally biased region" description="Basic and acidic residues" evidence="7">
    <location>
        <begin position="41"/>
        <end position="74"/>
    </location>
</feature>
<dbReference type="InterPro" id="IPR040050">
    <property type="entry name" value="ZNF830-like"/>
</dbReference>
<evidence type="ECO:0000256" key="5">
    <source>
        <dbReference type="ARBA" id="ARBA00022833"/>
    </source>
</evidence>
<evidence type="ECO:0000313" key="11">
    <source>
        <dbReference type="Proteomes" id="UP000008281"/>
    </source>
</evidence>
<feature type="region of interest" description="Disordered" evidence="7">
    <location>
        <begin position="193"/>
        <end position="235"/>
    </location>
</feature>
<accession>E3MCU3</accession>
<keyword evidence="3" id="KW-0479">Metal-binding</keyword>
<protein>
    <submittedName>
        <fullName evidence="9">CRE-SEL-13 protein</fullName>
    </submittedName>
</protein>
<evidence type="ECO:0000313" key="10">
    <source>
        <dbReference type="EMBL" id="KAF1761792.1"/>
    </source>
</evidence>
<keyword evidence="11" id="KW-1185">Reference proteome</keyword>
<feature type="compositionally biased region" description="Basic and acidic residues" evidence="7">
    <location>
        <begin position="193"/>
        <end position="209"/>
    </location>
</feature>
<dbReference type="STRING" id="31234.E3MCU3"/>
<gene>
    <name evidence="9" type="primary">Cre-sel-13</name>
    <name evidence="9" type="ORF">CRE_20238</name>
    <name evidence="10" type="ORF">GCK72_010049</name>
</gene>
<dbReference type="GeneID" id="9807477"/>
<dbReference type="RefSeq" id="XP_003106118.1">
    <property type="nucleotide sequence ID" value="XM_003106070.1"/>
</dbReference>
<dbReference type="InterPro" id="IPR003604">
    <property type="entry name" value="Matrin/U1-like-C_Znf_C2H2"/>
</dbReference>
<keyword evidence="6" id="KW-0539">Nucleus</keyword>
<feature type="region of interest" description="Disordered" evidence="7">
    <location>
        <begin position="32"/>
        <end position="110"/>
    </location>
</feature>
<name>E3MCU3_CAERE</name>
<dbReference type="OMA" id="YIDFMRE"/>
<keyword evidence="4" id="KW-0863">Zinc-finger</keyword>
<dbReference type="PANTHER" id="PTHR13278">
    <property type="entry name" value="ZINC FINGER PROTEIN 830"/>
    <property type="match status" value="1"/>
</dbReference>
<dbReference type="OrthoDB" id="77607at2759"/>
<dbReference type="Proteomes" id="UP000008281">
    <property type="component" value="Unassembled WGS sequence"/>
</dbReference>
<dbReference type="eggNOG" id="KOG3032">
    <property type="taxonomic scope" value="Eukaryota"/>
</dbReference>
<feature type="domain" description="U1-type" evidence="8">
    <location>
        <begin position="13"/>
        <end position="46"/>
    </location>
</feature>
<keyword evidence="5" id="KW-0862">Zinc</keyword>
<dbReference type="KEGG" id="crq:GCK72_010049"/>
<evidence type="ECO:0000256" key="1">
    <source>
        <dbReference type="ARBA" id="ARBA00004324"/>
    </source>
</evidence>
<dbReference type="Proteomes" id="UP000483820">
    <property type="component" value="Chromosome III"/>
</dbReference>
<dbReference type="Pfam" id="PF23406">
    <property type="entry name" value="ZNF380_CC"/>
    <property type="match status" value="1"/>
</dbReference>
<dbReference type="GO" id="GO:0016607">
    <property type="term" value="C:nuclear speck"/>
    <property type="evidence" value="ECO:0007669"/>
    <property type="project" value="UniProtKB-SubCell"/>
</dbReference>
<evidence type="ECO:0000256" key="3">
    <source>
        <dbReference type="ARBA" id="ARBA00022723"/>
    </source>
</evidence>
<feature type="compositionally biased region" description="Basic and acidic residues" evidence="7">
    <location>
        <begin position="226"/>
        <end position="235"/>
    </location>
</feature>
<comment type="subcellular location">
    <subcellularLocation>
        <location evidence="1">Nucleus speckle</location>
    </subcellularLocation>
</comment>
<dbReference type="GO" id="GO:0003676">
    <property type="term" value="F:nucleic acid binding"/>
    <property type="evidence" value="ECO:0007669"/>
    <property type="project" value="InterPro"/>
</dbReference>
<evidence type="ECO:0000313" key="12">
    <source>
        <dbReference type="Proteomes" id="UP000483820"/>
    </source>
</evidence>
<evidence type="ECO:0000259" key="8">
    <source>
        <dbReference type="SMART" id="SM00451"/>
    </source>
</evidence>
<evidence type="ECO:0000256" key="4">
    <source>
        <dbReference type="ARBA" id="ARBA00022771"/>
    </source>
</evidence>
<dbReference type="GO" id="GO:0044773">
    <property type="term" value="P:mitotic DNA damage checkpoint signaling"/>
    <property type="evidence" value="ECO:0007669"/>
    <property type="project" value="TreeGrafter"/>
</dbReference>
<dbReference type="GO" id="GO:0008270">
    <property type="term" value="F:zinc ion binding"/>
    <property type="evidence" value="ECO:0007669"/>
    <property type="project" value="UniProtKB-KW"/>
</dbReference>
<dbReference type="PANTHER" id="PTHR13278:SF0">
    <property type="entry name" value="ZINC FINGER PROTEIN 830"/>
    <property type="match status" value="1"/>
</dbReference>
<dbReference type="HOGENOM" id="CLU_1185949_0_0_1"/>
<dbReference type="InterPro" id="IPR059039">
    <property type="entry name" value="ZNF380_CC"/>
</dbReference>
<organism evidence="11">
    <name type="scientific">Caenorhabditis remanei</name>
    <name type="common">Caenorhabditis vulgaris</name>
    <dbReference type="NCBI Taxonomy" id="31234"/>
    <lineage>
        <taxon>Eukaryota</taxon>
        <taxon>Metazoa</taxon>
        <taxon>Ecdysozoa</taxon>
        <taxon>Nematoda</taxon>
        <taxon>Chromadorea</taxon>
        <taxon>Rhabditida</taxon>
        <taxon>Rhabditina</taxon>
        <taxon>Rhabditomorpha</taxon>
        <taxon>Rhabditoidea</taxon>
        <taxon>Rhabditidae</taxon>
        <taxon>Peloderinae</taxon>
        <taxon>Caenorhabditis</taxon>
    </lineage>
</organism>
<keyword evidence="2" id="KW-0217">Developmental protein</keyword>
<feature type="compositionally biased region" description="Acidic residues" evidence="7">
    <location>
        <begin position="210"/>
        <end position="225"/>
    </location>
</feature>
<dbReference type="CTD" id="9807477"/>
<dbReference type="GO" id="GO:0033260">
    <property type="term" value="P:nuclear DNA replication"/>
    <property type="evidence" value="ECO:0007669"/>
    <property type="project" value="TreeGrafter"/>
</dbReference>
<proteinExistence type="predicted"/>
<reference evidence="9" key="1">
    <citation type="submission" date="2007-07" db="EMBL/GenBank/DDBJ databases">
        <title>PCAP assembly of the Caenorhabditis remanei genome.</title>
        <authorList>
            <consortium name="The Caenorhabditis remanei Sequencing Consortium"/>
            <person name="Wilson R.K."/>
        </authorList>
    </citation>
    <scope>NUCLEOTIDE SEQUENCE [LARGE SCALE GENOMIC DNA]</scope>
    <source>
        <strain evidence="9">PB4641</strain>
    </source>
</reference>
<evidence type="ECO:0000313" key="9">
    <source>
        <dbReference type="EMBL" id="EFO98644.1"/>
    </source>
</evidence>